<keyword evidence="3" id="KW-1185">Reference proteome</keyword>
<evidence type="ECO:0008006" key="4">
    <source>
        <dbReference type="Google" id="ProtNLM"/>
    </source>
</evidence>
<proteinExistence type="predicted"/>
<dbReference type="EMBL" id="CP113088">
    <property type="protein sequence ID" value="WAC03596.1"/>
    <property type="molecule type" value="Genomic_DNA"/>
</dbReference>
<dbReference type="PROSITE" id="PS51257">
    <property type="entry name" value="PROKAR_LIPOPROTEIN"/>
    <property type="match status" value="1"/>
</dbReference>
<protein>
    <recommendedName>
        <fullName evidence="4">Calx-beta domain-containing protein</fullName>
    </recommendedName>
</protein>
<feature type="chain" id="PRO_5039184928" description="Calx-beta domain-containing protein" evidence="1">
    <location>
        <begin position="20"/>
        <end position="231"/>
    </location>
</feature>
<evidence type="ECO:0000256" key="1">
    <source>
        <dbReference type="SAM" id="SignalP"/>
    </source>
</evidence>
<dbReference type="Proteomes" id="UP001164705">
    <property type="component" value="Chromosome"/>
</dbReference>
<dbReference type="InterPro" id="IPR038081">
    <property type="entry name" value="CalX-like_sf"/>
</dbReference>
<sequence>MKKIKYLLSFSLLALAVVGCENTDPADIISEDAKPIVSYEIGSTAATELGMTEVVVNITMDKPIKSSTRFTITQIGGDAVAGEDYMTADAVVPPYATQAQIVVSVLRDLDQTEGTETAEFSIDVVGVPDTYEVIHSEENFTVTIEDYTYCFRTLEATDAYGDGWNGGFITVTADGTSTEYAAQDNDGQVNLSETTVFDDIAIGDGSAFSITYTSVEVLVMVLDGKVKTLMF</sequence>
<keyword evidence="1" id="KW-0732">Signal</keyword>
<name>A0A9E8MYA8_9FLAO</name>
<dbReference type="KEGG" id="lnu:N7U66_09055"/>
<dbReference type="Gene3D" id="2.60.40.2030">
    <property type="match status" value="1"/>
</dbReference>
<dbReference type="AlphaFoldDB" id="A0A9E8MYA8"/>
<dbReference type="RefSeq" id="WP_267678230.1">
    <property type="nucleotide sequence ID" value="NZ_CP113088.1"/>
</dbReference>
<reference evidence="2" key="1">
    <citation type="submission" date="2022-11" db="EMBL/GenBank/DDBJ databases">
        <title>Lacinutrix neustonica HL-RS19T sp. nov., isolated from the surface microlayer sample of brackish Lake Shihwa.</title>
        <authorList>
            <person name="Choi J.Y."/>
            <person name="Hwang C.Y."/>
        </authorList>
    </citation>
    <scope>NUCLEOTIDE SEQUENCE</scope>
    <source>
        <strain evidence="2">HL-RS19</strain>
    </source>
</reference>
<evidence type="ECO:0000313" key="3">
    <source>
        <dbReference type="Proteomes" id="UP001164705"/>
    </source>
</evidence>
<organism evidence="2 3">
    <name type="scientific">Lacinutrix neustonica</name>
    <dbReference type="NCBI Taxonomy" id="2980107"/>
    <lineage>
        <taxon>Bacteria</taxon>
        <taxon>Pseudomonadati</taxon>
        <taxon>Bacteroidota</taxon>
        <taxon>Flavobacteriia</taxon>
        <taxon>Flavobacteriales</taxon>
        <taxon>Flavobacteriaceae</taxon>
        <taxon>Lacinutrix</taxon>
    </lineage>
</organism>
<accession>A0A9E8MYA8</accession>
<feature type="signal peptide" evidence="1">
    <location>
        <begin position="1"/>
        <end position="19"/>
    </location>
</feature>
<gene>
    <name evidence="2" type="ORF">N7U66_09055</name>
</gene>
<evidence type="ECO:0000313" key="2">
    <source>
        <dbReference type="EMBL" id="WAC03596.1"/>
    </source>
</evidence>